<dbReference type="EMBL" id="GBXM01058904">
    <property type="protein sequence ID" value="JAH49673.1"/>
    <property type="molecule type" value="Transcribed_RNA"/>
</dbReference>
<accession>A0A0E9TAD4</accession>
<proteinExistence type="predicted"/>
<sequence>MLLFTLTKSLSLNLEKVAVIFYVSWAKTEKTDKTAKHQSVIYVYLQ</sequence>
<protein>
    <submittedName>
        <fullName evidence="1">Uncharacterized protein</fullName>
    </submittedName>
</protein>
<dbReference type="AlphaFoldDB" id="A0A0E9TAD4"/>
<name>A0A0E9TAD4_ANGAN</name>
<reference evidence="1" key="1">
    <citation type="submission" date="2014-11" db="EMBL/GenBank/DDBJ databases">
        <authorList>
            <person name="Amaro Gonzalez C."/>
        </authorList>
    </citation>
    <scope>NUCLEOTIDE SEQUENCE</scope>
</reference>
<reference evidence="1" key="2">
    <citation type="journal article" date="2015" name="Fish Shellfish Immunol.">
        <title>Early steps in the European eel (Anguilla anguilla)-Vibrio vulnificus interaction in the gills: Role of the RtxA13 toxin.</title>
        <authorList>
            <person name="Callol A."/>
            <person name="Pajuelo D."/>
            <person name="Ebbesson L."/>
            <person name="Teles M."/>
            <person name="MacKenzie S."/>
            <person name="Amaro C."/>
        </authorList>
    </citation>
    <scope>NUCLEOTIDE SEQUENCE</scope>
</reference>
<evidence type="ECO:0000313" key="1">
    <source>
        <dbReference type="EMBL" id="JAH49673.1"/>
    </source>
</evidence>
<organism evidence="1">
    <name type="scientific">Anguilla anguilla</name>
    <name type="common">European freshwater eel</name>
    <name type="synonym">Muraena anguilla</name>
    <dbReference type="NCBI Taxonomy" id="7936"/>
    <lineage>
        <taxon>Eukaryota</taxon>
        <taxon>Metazoa</taxon>
        <taxon>Chordata</taxon>
        <taxon>Craniata</taxon>
        <taxon>Vertebrata</taxon>
        <taxon>Euteleostomi</taxon>
        <taxon>Actinopterygii</taxon>
        <taxon>Neopterygii</taxon>
        <taxon>Teleostei</taxon>
        <taxon>Anguilliformes</taxon>
        <taxon>Anguillidae</taxon>
        <taxon>Anguilla</taxon>
    </lineage>
</organism>